<proteinExistence type="predicted"/>
<dbReference type="VEuPathDB" id="FungiDB:TSTA_111350"/>
<dbReference type="RefSeq" id="XP_002481283.1">
    <property type="nucleotide sequence ID" value="XM_002481238.1"/>
</dbReference>
<dbReference type="OrthoDB" id="4510570at2759"/>
<keyword evidence="2" id="KW-1185">Reference proteome</keyword>
<dbReference type="EMBL" id="EQ962655">
    <property type="protein sequence ID" value="EED17291.1"/>
    <property type="molecule type" value="Genomic_DNA"/>
</dbReference>
<dbReference type="STRING" id="441959.B8M8Z6"/>
<dbReference type="PhylomeDB" id="B8M8Z6"/>
<dbReference type="HOGENOM" id="CLU_000680_3_2_1"/>
<reference evidence="2" key="1">
    <citation type="journal article" date="2015" name="Genome Announc.">
        <title>Genome sequence of the AIDS-associated pathogen Penicillium marneffei (ATCC18224) and its near taxonomic relative Talaromyces stipitatus (ATCC10500).</title>
        <authorList>
            <person name="Nierman W.C."/>
            <person name="Fedorova-Abrams N.D."/>
            <person name="Andrianopoulos A."/>
        </authorList>
    </citation>
    <scope>NUCLEOTIDE SEQUENCE [LARGE SCALE GENOMIC DNA]</scope>
    <source>
        <strain evidence="2">ATCC 10500 / CBS 375.48 / QM 6759 / NRRL 1006</strain>
    </source>
</reference>
<dbReference type="GeneID" id="8109815"/>
<evidence type="ECO:0000313" key="1">
    <source>
        <dbReference type="EMBL" id="EED17291.1"/>
    </source>
</evidence>
<sequence>MAQVEKSILKAGNTAPGEDKLQTNILKIAWPLIKDKILYFRHAILTILQKPSKEDWTNSRSYRPITLLLVLGKGLEHLVAQNMAWIAIHYKVLASQQFGALPLRSAINLTTCLTHDIE</sequence>
<protein>
    <recommendedName>
        <fullName evidence="3">Reverse transcriptase</fullName>
    </recommendedName>
</protein>
<evidence type="ECO:0008006" key="3">
    <source>
        <dbReference type="Google" id="ProtNLM"/>
    </source>
</evidence>
<gene>
    <name evidence="1" type="ORF">TSTA_111350</name>
</gene>
<organism evidence="1 2">
    <name type="scientific">Talaromyces stipitatus (strain ATCC 10500 / CBS 375.48 / QM 6759 / NRRL 1006)</name>
    <name type="common">Penicillium stipitatum</name>
    <dbReference type="NCBI Taxonomy" id="441959"/>
    <lineage>
        <taxon>Eukaryota</taxon>
        <taxon>Fungi</taxon>
        <taxon>Dikarya</taxon>
        <taxon>Ascomycota</taxon>
        <taxon>Pezizomycotina</taxon>
        <taxon>Eurotiomycetes</taxon>
        <taxon>Eurotiomycetidae</taxon>
        <taxon>Eurotiales</taxon>
        <taxon>Trichocomaceae</taxon>
        <taxon>Talaromyces</taxon>
        <taxon>Talaromyces sect. Talaromyces</taxon>
    </lineage>
</organism>
<dbReference type="Proteomes" id="UP000001745">
    <property type="component" value="Unassembled WGS sequence"/>
</dbReference>
<dbReference type="InParanoid" id="B8M8Z6"/>
<accession>B8M8Z6</accession>
<name>B8M8Z6_TALSN</name>
<dbReference type="PANTHER" id="PTHR33481">
    <property type="entry name" value="REVERSE TRANSCRIPTASE"/>
    <property type="match status" value="1"/>
</dbReference>
<dbReference type="AlphaFoldDB" id="B8M8Z6"/>
<evidence type="ECO:0000313" key="2">
    <source>
        <dbReference type="Proteomes" id="UP000001745"/>
    </source>
</evidence>
<dbReference type="PANTHER" id="PTHR33481:SF1">
    <property type="entry name" value="ENDONUCLEASE_EXONUCLEASE_PHOSPHATASE DOMAIN-CONTAINING PROTEIN-RELATED"/>
    <property type="match status" value="1"/>
</dbReference>